<proteinExistence type="predicted"/>
<sequence>MESKQSYTISKFQAARQCKCPRCRTGKMFEGSLLRLKGQKMHKHCPHCGLKFEMEPGFFYVSMFVSYALNVAQFITVCVATYVLSGQSESPWVYLTACCIVAIAMAGFNFRYSRVIQLYWLTPNLSFNPRYYGVKKADEKNTATS</sequence>
<dbReference type="Proteomes" id="UP001221558">
    <property type="component" value="Chromosome"/>
</dbReference>
<dbReference type="EMBL" id="CP117880">
    <property type="protein sequence ID" value="WDF69134.1"/>
    <property type="molecule type" value="Genomic_DNA"/>
</dbReference>
<evidence type="ECO:0000256" key="1">
    <source>
        <dbReference type="SAM" id="Phobius"/>
    </source>
</evidence>
<organism evidence="2 3">
    <name type="scientific">Sphingobacterium oryzagri</name>
    <dbReference type="NCBI Taxonomy" id="3025669"/>
    <lineage>
        <taxon>Bacteria</taxon>
        <taxon>Pseudomonadati</taxon>
        <taxon>Bacteroidota</taxon>
        <taxon>Sphingobacteriia</taxon>
        <taxon>Sphingobacteriales</taxon>
        <taxon>Sphingobacteriaceae</taxon>
        <taxon>Sphingobacterium</taxon>
    </lineage>
</organism>
<reference evidence="2 3" key="1">
    <citation type="submission" date="2023-02" db="EMBL/GenBank/DDBJ databases">
        <title>Genome sequence of Sphingobacterium sp. KACC 22765.</title>
        <authorList>
            <person name="Kim S."/>
            <person name="Heo J."/>
            <person name="Kwon S.-W."/>
        </authorList>
    </citation>
    <scope>NUCLEOTIDE SEQUENCE [LARGE SCALE GENOMIC DNA]</scope>
    <source>
        <strain evidence="2 3">KACC 22765</strain>
    </source>
</reference>
<keyword evidence="1" id="KW-0472">Membrane</keyword>
<keyword evidence="1" id="KW-1133">Transmembrane helix</keyword>
<keyword evidence="3" id="KW-1185">Reference proteome</keyword>
<dbReference type="Pfam" id="PF06170">
    <property type="entry name" value="DUF983"/>
    <property type="match status" value="1"/>
</dbReference>
<accession>A0ABY7WP63</accession>
<gene>
    <name evidence="2" type="ORF">PQ465_01845</name>
</gene>
<evidence type="ECO:0000313" key="2">
    <source>
        <dbReference type="EMBL" id="WDF69134.1"/>
    </source>
</evidence>
<feature type="transmembrane region" description="Helical" evidence="1">
    <location>
        <begin position="58"/>
        <end position="85"/>
    </location>
</feature>
<name>A0ABY7WP63_9SPHI</name>
<evidence type="ECO:0000313" key="3">
    <source>
        <dbReference type="Proteomes" id="UP001221558"/>
    </source>
</evidence>
<keyword evidence="1" id="KW-0812">Transmembrane</keyword>
<protein>
    <submittedName>
        <fullName evidence="2">DUF983 domain-containing protein</fullName>
    </submittedName>
</protein>
<feature type="transmembrane region" description="Helical" evidence="1">
    <location>
        <begin position="91"/>
        <end position="110"/>
    </location>
</feature>
<dbReference type="InterPro" id="IPR009325">
    <property type="entry name" value="DUF983"/>
</dbReference>